<evidence type="ECO:0000313" key="1">
    <source>
        <dbReference type="EMBL" id="USR89480.1"/>
    </source>
</evidence>
<gene>
    <name evidence="1" type="ORF">NEA10_11315</name>
</gene>
<evidence type="ECO:0000313" key="2">
    <source>
        <dbReference type="Proteomes" id="UP001056708"/>
    </source>
</evidence>
<dbReference type="RefSeq" id="WP_170187975.1">
    <property type="nucleotide sequence ID" value="NZ_CP098611.1"/>
</dbReference>
<keyword evidence="2" id="KW-1185">Reference proteome</keyword>
<reference evidence="1" key="1">
    <citation type="submission" date="2022-06" db="EMBL/GenBank/DDBJ databases">
        <title>Genome sequence of Phormidium yuhuli AB48 isolated from an industrial photobioreactor environment.</title>
        <authorList>
            <person name="Qiu Y."/>
            <person name="Noonan A.J.C."/>
            <person name="Dofher K."/>
            <person name="Koch M."/>
            <person name="Kieft B."/>
            <person name="Lin X."/>
            <person name="Ziels R.M."/>
            <person name="Hallam S.J."/>
        </authorList>
    </citation>
    <scope>NUCLEOTIDE SEQUENCE</scope>
    <source>
        <strain evidence="1">AB48</strain>
    </source>
</reference>
<protein>
    <submittedName>
        <fullName evidence="1">Uncharacterized protein</fullName>
    </submittedName>
</protein>
<sequence length="72" mass="8265">MKKTELLKQVDELARECENVTTLIHQLQLPHINERQRSRILTELLAASIHLNQQCNGDFQKLVATEIESLNG</sequence>
<proteinExistence type="predicted"/>
<name>A0ABY5AKI3_9CYAN</name>
<organism evidence="1 2">
    <name type="scientific">Phormidium yuhuli AB48</name>
    <dbReference type="NCBI Taxonomy" id="2940671"/>
    <lineage>
        <taxon>Bacteria</taxon>
        <taxon>Bacillati</taxon>
        <taxon>Cyanobacteriota</taxon>
        <taxon>Cyanophyceae</taxon>
        <taxon>Oscillatoriophycideae</taxon>
        <taxon>Oscillatoriales</taxon>
        <taxon>Oscillatoriaceae</taxon>
        <taxon>Phormidium</taxon>
        <taxon>Phormidium yuhuli</taxon>
    </lineage>
</organism>
<dbReference type="Proteomes" id="UP001056708">
    <property type="component" value="Chromosome"/>
</dbReference>
<accession>A0ABY5AKI3</accession>
<dbReference type="EMBL" id="CP098611">
    <property type="protein sequence ID" value="USR89480.1"/>
    <property type="molecule type" value="Genomic_DNA"/>
</dbReference>